<dbReference type="PROSITE" id="PS51318">
    <property type="entry name" value="TAT"/>
    <property type="match status" value="1"/>
</dbReference>
<proteinExistence type="predicted"/>
<dbReference type="EMBL" id="LT907988">
    <property type="protein sequence ID" value="SOE50234.1"/>
    <property type="molecule type" value="Genomic_DNA"/>
</dbReference>
<dbReference type="EMBL" id="FLRC01000053">
    <property type="protein sequence ID" value="SBT27245.1"/>
    <property type="molecule type" value="Genomic_DNA"/>
</dbReference>
<feature type="signal peptide" evidence="2">
    <location>
        <begin position="1"/>
        <end position="30"/>
    </location>
</feature>
<feature type="chain" id="PRO_5015062732" evidence="2">
    <location>
        <begin position="31"/>
        <end position="805"/>
    </location>
</feature>
<dbReference type="Gene3D" id="3.20.20.80">
    <property type="entry name" value="Glycosidases"/>
    <property type="match status" value="1"/>
</dbReference>
<reference evidence="4 5" key="2">
    <citation type="submission" date="2017-08" db="EMBL/GenBank/DDBJ databases">
        <authorList>
            <person name="de Groot N.N."/>
        </authorList>
    </citation>
    <scope>NUCLEOTIDE SEQUENCE [LARGE SCALE GENOMIC DNA]</scope>
    <source>
        <strain evidence="4">Orrdi1</strain>
    </source>
</reference>
<dbReference type="RefSeq" id="WP_067758501.1">
    <property type="nucleotide sequence ID" value="NZ_LT907988.1"/>
</dbReference>
<evidence type="ECO:0000313" key="4">
    <source>
        <dbReference type="EMBL" id="SOE50234.1"/>
    </source>
</evidence>
<organism evidence="3 5">
    <name type="scientific">Orrella dioscoreae</name>
    <dbReference type="NCBI Taxonomy" id="1851544"/>
    <lineage>
        <taxon>Bacteria</taxon>
        <taxon>Pseudomonadati</taxon>
        <taxon>Pseudomonadota</taxon>
        <taxon>Betaproteobacteria</taxon>
        <taxon>Burkholderiales</taxon>
        <taxon>Alcaligenaceae</taxon>
        <taxon>Orrella</taxon>
    </lineage>
</organism>
<dbReference type="OrthoDB" id="9771116at2"/>
<evidence type="ECO:0000313" key="3">
    <source>
        <dbReference type="EMBL" id="SBT27245.1"/>
    </source>
</evidence>
<dbReference type="AlphaFoldDB" id="A0A1C3K775"/>
<evidence type="ECO:0000313" key="5">
    <source>
        <dbReference type="Proteomes" id="UP000078558"/>
    </source>
</evidence>
<feature type="region of interest" description="Disordered" evidence="1">
    <location>
        <begin position="681"/>
        <end position="708"/>
    </location>
</feature>
<gene>
    <name evidence="3" type="ORF">ODI_03832</name>
    <name evidence="4" type="ORF">ODI_R2595</name>
</gene>
<dbReference type="STRING" id="1851544.ODI_03832"/>
<protein>
    <submittedName>
        <fullName evidence="3">Capsular polysaccharide biosynthesis protein</fullName>
    </submittedName>
</protein>
<dbReference type="SUPFAM" id="SSF51445">
    <property type="entry name" value="(Trans)glycosidases"/>
    <property type="match status" value="1"/>
</dbReference>
<dbReference type="InterPro" id="IPR017853">
    <property type="entry name" value="GH"/>
</dbReference>
<dbReference type="Proteomes" id="UP000078558">
    <property type="component" value="Chromosome I"/>
</dbReference>
<evidence type="ECO:0000256" key="2">
    <source>
        <dbReference type="SAM" id="SignalP"/>
    </source>
</evidence>
<accession>A0A1C3K775</accession>
<reference evidence="3 5" key="1">
    <citation type="submission" date="2016-06" db="EMBL/GenBank/DDBJ databases">
        <authorList>
            <person name="Kjaerup R.B."/>
            <person name="Dalgaard T.S."/>
            <person name="Juul-Madsen H.R."/>
        </authorList>
    </citation>
    <scope>NUCLEOTIDE SEQUENCE [LARGE SCALE GENOMIC DNA]</scope>
    <source>
        <strain evidence="3">Orrdi1</strain>
    </source>
</reference>
<dbReference type="KEGG" id="odi:ODI_R2595"/>
<feature type="region of interest" description="Disordered" evidence="1">
    <location>
        <begin position="590"/>
        <end position="613"/>
    </location>
</feature>
<name>A0A1C3K775_9BURK</name>
<keyword evidence="2" id="KW-0732">Signal</keyword>
<keyword evidence="5" id="KW-1185">Reference proteome</keyword>
<dbReference type="InterPro" id="IPR006311">
    <property type="entry name" value="TAT_signal"/>
</dbReference>
<evidence type="ECO:0000256" key="1">
    <source>
        <dbReference type="SAM" id="MobiDB-lite"/>
    </source>
</evidence>
<sequence>MTLAPLASARRLAQAAALAAGLAASAGAMAQAALALPGTLQTPYYRYDIDEDQLGGAPDQSSLNQPLDASSRMFIKNARFHKAGPDGRINTSDDERLRLFGINLSFAANFPAPEDAAGIARRLKRQGFNAVRLHHMDTSPGTATDPPVSLLTPGPYPSFNDAAVTRLRGFIEALAKEGIYVNLNLRVGYQFRPDVDKVPAFDASQQARPIASPIVVYYPRMVELQARFASEAIARLGLANNPALAMVEINNESGLLAAWQRREWRDAVPEQYSPELLRLWKAWLAQRYGSVEQACAAWRTCEKADEVILLTPEDAEAAESGLQVLRDKLDSQWLRLSGQRVGGRDASSDPASGKALRTRDFLLFLADTDRAYYKQIRQVIHQAAGFPVPVTGTQMGYGGILNLVSHEEMDYTDEHFYVDHPHFINGSSDVRDWRIWNVSLTGKHMDLLTGMALRRDVRKPLVVSEFNQPLPSLPAAELVPITAAFAALQDWDGLFFFDYADGSRGPAVPGSFALRGDWGKVALIGQAARLFRSGWIPANQEALVLPMPAGTQAALAASRRPDALEAHLAARHGVVEAMGWSRRIALNPSASEDTPVARPAAPAQPLRSPGGEVTYDPTQGVLGIQAPQVLGLFGRPPASPDANGLGARFTGNDPAPHASILLTAADNKPLADSQQLLLSLGSGTVGTQPGSLPPRPKQMVKHPSGSDSWTLEPDPQFMQRPSGSHNGSGQPWLTLNRADVSWPTPWTAAQVYPLDGQGKRMAALPASRVSIGGGRLTVSVQATSQETSPWYEIVPGPAQAAAGRP</sequence>